<dbReference type="Proteomes" id="UP000242520">
    <property type="component" value="Unassembled WGS sequence"/>
</dbReference>
<evidence type="ECO:0000256" key="1">
    <source>
        <dbReference type="ARBA" id="ARBA00004442"/>
    </source>
</evidence>
<dbReference type="SUPFAM" id="SSF56954">
    <property type="entry name" value="Outer membrane efflux proteins (OEP)"/>
    <property type="match status" value="1"/>
</dbReference>
<feature type="coiled-coil region" evidence="6">
    <location>
        <begin position="53"/>
        <end position="83"/>
    </location>
</feature>
<keyword evidence="4 7" id="KW-0472">Membrane</keyword>
<dbReference type="EMBL" id="FQXH01000005">
    <property type="protein sequence ID" value="SHG95957.1"/>
    <property type="molecule type" value="Genomic_DNA"/>
</dbReference>
<dbReference type="PANTHER" id="PTHR30026:SF20">
    <property type="entry name" value="OUTER MEMBRANE PROTEIN TOLC"/>
    <property type="match status" value="1"/>
</dbReference>
<evidence type="ECO:0000256" key="4">
    <source>
        <dbReference type="ARBA" id="ARBA00023136"/>
    </source>
</evidence>
<evidence type="ECO:0000256" key="3">
    <source>
        <dbReference type="ARBA" id="ARBA00022692"/>
    </source>
</evidence>
<comment type="subcellular location">
    <subcellularLocation>
        <location evidence="1">Cell outer membrane</location>
    </subcellularLocation>
</comment>
<dbReference type="RefSeq" id="WP_072723142.1">
    <property type="nucleotide sequence ID" value="NZ_FQXH01000005.1"/>
</dbReference>
<accession>A0A1M5P2L6</accession>
<dbReference type="GO" id="GO:0015562">
    <property type="term" value="F:efflux transmembrane transporter activity"/>
    <property type="evidence" value="ECO:0007669"/>
    <property type="project" value="InterPro"/>
</dbReference>
<keyword evidence="5" id="KW-0998">Cell outer membrane</keyword>
<dbReference type="GO" id="GO:0009279">
    <property type="term" value="C:cell outer membrane"/>
    <property type="evidence" value="ECO:0007669"/>
    <property type="project" value="UniProtKB-SubCell"/>
</dbReference>
<evidence type="ECO:0000256" key="6">
    <source>
        <dbReference type="SAM" id="Coils"/>
    </source>
</evidence>
<evidence type="ECO:0000313" key="8">
    <source>
        <dbReference type="EMBL" id="SHG95957.1"/>
    </source>
</evidence>
<proteinExistence type="predicted"/>
<sequence length="377" mass="45232">MKKFHKIILVFILIIFTLFNSIIFFKSFAQNKKSNFLSLKQAQEEAIKNSSILKEDMRNLKSLEDDYSQIRRQEKKIKDYMKQNDWDVSLEDYKYKYGYKTKEIDMKIKCNKLKLKKDEEQIKLDVLLAYQDVLLKQKELEIEKENIKYQKILLDIKKFQSELGKISLNEFEKTENDYNNFILSLKSKQQELENSYVKLNILRGVSLKERPILSVDTINISSLDTVLNQEEAFKKALESRYDILSLKNDIEFLKMDIENISIKYTPNTYEYKKRERMLNNAKEKYEDKKNEIKKEIESIYSELLISKLRNDNIKSSLETIKEDLKKKNILYKYGRISKIELDNLKIEILKKKLEYISNVFEYDRLLNKYIFSYTFGS</sequence>
<feature type="coiled-coil region" evidence="6">
    <location>
        <begin position="243"/>
        <end position="302"/>
    </location>
</feature>
<reference evidence="9" key="1">
    <citation type="submission" date="2016-11" db="EMBL/GenBank/DDBJ databases">
        <authorList>
            <person name="Varghese N."/>
            <person name="Submissions S."/>
        </authorList>
    </citation>
    <scope>NUCLEOTIDE SEQUENCE [LARGE SCALE GENOMIC DNA]</scope>
    <source>
        <strain evidence="9">DSM 15285</strain>
    </source>
</reference>
<keyword evidence="7" id="KW-1133">Transmembrane helix</keyword>
<dbReference type="GO" id="GO:1990281">
    <property type="term" value="C:efflux pump complex"/>
    <property type="evidence" value="ECO:0007669"/>
    <property type="project" value="TreeGrafter"/>
</dbReference>
<keyword evidence="3 7" id="KW-0812">Transmembrane</keyword>
<dbReference type="STRING" id="1123350.SAMN02744040_00351"/>
<evidence type="ECO:0000256" key="2">
    <source>
        <dbReference type="ARBA" id="ARBA00022452"/>
    </source>
</evidence>
<keyword evidence="9" id="KW-1185">Reference proteome</keyword>
<dbReference type="AlphaFoldDB" id="A0A1M5P2L6"/>
<dbReference type="OrthoDB" id="1748761at2"/>
<evidence type="ECO:0000313" key="9">
    <source>
        <dbReference type="Proteomes" id="UP000242520"/>
    </source>
</evidence>
<protein>
    <submittedName>
        <fullName evidence="8">Outer membrane efflux protein</fullName>
    </submittedName>
</protein>
<keyword evidence="6" id="KW-0175">Coiled coil</keyword>
<organism evidence="8 9">
    <name type="scientific">Tepidibacter thalassicus DSM 15285</name>
    <dbReference type="NCBI Taxonomy" id="1123350"/>
    <lineage>
        <taxon>Bacteria</taxon>
        <taxon>Bacillati</taxon>
        <taxon>Bacillota</taxon>
        <taxon>Clostridia</taxon>
        <taxon>Peptostreptococcales</taxon>
        <taxon>Peptostreptococcaceae</taxon>
        <taxon>Tepidibacter</taxon>
    </lineage>
</organism>
<dbReference type="PANTHER" id="PTHR30026">
    <property type="entry name" value="OUTER MEMBRANE PROTEIN TOLC"/>
    <property type="match status" value="1"/>
</dbReference>
<name>A0A1M5P2L6_9FIRM</name>
<keyword evidence="2" id="KW-1134">Transmembrane beta strand</keyword>
<evidence type="ECO:0000256" key="5">
    <source>
        <dbReference type="ARBA" id="ARBA00023237"/>
    </source>
</evidence>
<dbReference type="GO" id="GO:0015288">
    <property type="term" value="F:porin activity"/>
    <property type="evidence" value="ECO:0007669"/>
    <property type="project" value="TreeGrafter"/>
</dbReference>
<feature type="transmembrane region" description="Helical" evidence="7">
    <location>
        <begin position="7"/>
        <end position="25"/>
    </location>
</feature>
<evidence type="ECO:0000256" key="7">
    <source>
        <dbReference type="SAM" id="Phobius"/>
    </source>
</evidence>
<dbReference type="InterPro" id="IPR051906">
    <property type="entry name" value="TolC-like"/>
</dbReference>
<dbReference type="Gene3D" id="1.20.1600.10">
    <property type="entry name" value="Outer membrane efflux proteins (OEP)"/>
    <property type="match status" value="2"/>
</dbReference>
<gene>
    <name evidence="8" type="ORF">SAMN02744040_00351</name>
</gene>